<dbReference type="EMBL" id="BLLK01000047">
    <property type="protein sequence ID" value="GFH55266.1"/>
    <property type="molecule type" value="Genomic_DNA"/>
</dbReference>
<protein>
    <submittedName>
        <fullName evidence="1">Uncharacterized protein</fullName>
    </submittedName>
</protein>
<keyword evidence="2" id="KW-1185">Reference proteome</keyword>
<organism evidence="1 2">
    <name type="scientific">Chaetoceros tenuissimus</name>
    <dbReference type="NCBI Taxonomy" id="426638"/>
    <lineage>
        <taxon>Eukaryota</taxon>
        <taxon>Sar</taxon>
        <taxon>Stramenopiles</taxon>
        <taxon>Ochrophyta</taxon>
        <taxon>Bacillariophyta</taxon>
        <taxon>Coscinodiscophyceae</taxon>
        <taxon>Chaetocerotophycidae</taxon>
        <taxon>Chaetocerotales</taxon>
        <taxon>Chaetocerotaceae</taxon>
        <taxon>Chaetoceros</taxon>
    </lineage>
</organism>
<dbReference type="AlphaFoldDB" id="A0AAD3D1V2"/>
<dbReference type="Proteomes" id="UP001054902">
    <property type="component" value="Unassembled WGS sequence"/>
</dbReference>
<evidence type="ECO:0000313" key="2">
    <source>
        <dbReference type="Proteomes" id="UP001054902"/>
    </source>
</evidence>
<sequence>MSPQHIWYLKSCWYPALQNSLLLRSSDVVVYLNPPENELQEAKKLLQDTFKHQKLTIHERDNPGYQEGAIAALTDAAREGWFHGYDWVIRVNPNVIIRNDAFLLNVMQNDPNATALLVNCIRSNNRPIVHTDFFAIQPGALAPNTFLNSTINNAERAFTNAIRKDILNVGKHRWIKEASPSQMVCRVGHGIALKKTPITHFHQKEKLLNNFTCPIPF</sequence>
<accession>A0AAD3D1V2</accession>
<proteinExistence type="predicted"/>
<comment type="caution">
    <text evidence="1">The sequence shown here is derived from an EMBL/GenBank/DDBJ whole genome shotgun (WGS) entry which is preliminary data.</text>
</comment>
<evidence type="ECO:0000313" key="1">
    <source>
        <dbReference type="EMBL" id="GFH55266.1"/>
    </source>
</evidence>
<gene>
    <name evidence="1" type="ORF">CTEN210_11742</name>
</gene>
<name>A0AAD3D1V2_9STRA</name>
<reference evidence="1 2" key="1">
    <citation type="journal article" date="2021" name="Sci. Rep.">
        <title>The genome of the diatom Chaetoceros tenuissimus carries an ancient integrated fragment of an extant virus.</title>
        <authorList>
            <person name="Hongo Y."/>
            <person name="Kimura K."/>
            <person name="Takaki Y."/>
            <person name="Yoshida Y."/>
            <person name="Baba S."/>
            <person name="Kobayashi G."/>
            <person name="Nagasaki K."/>
            <person name="Hano T."/>
            <person name="Tomaru Y."/>
        </authorList>
    </citation>
    <scope>NUCLEOTIDE SEQUENCE [LARGE SCALE GENOMIC DNA]</scope>
    <source>
        <strain evidence="1 2">NIES-3715</strain>
    </source>
</reference>